<comment type="subcellular location">
    <subcellularLocation>
        <location evidence="1">Nucleus</location>
    </subcellularLocation>
</comment>
<dbReference type="InterPro" id="IPR003958">
    <property type="entry name" value="CBFA_NFYB_domain"/>
</dbReference>
<dbReference type="GO" id="GO:0031507">
    <property type="term" value="P:heterochromatin formation"/>
    <property type="evidence" value="ECO:0007669"/>
    <property type="project" value="TreeGrafter"/>
</dbReference>
<accession>A0A448YQE3</accession>
<gene>
    <name evidence="8" type="ORF">BRENAR_LOCUS3789</name>
</gene>
<evidence type="ECO:0000256" key="1">
    <source>
        <dbReference type="ARBA" id="ARBA00004123"/>
    </source>
</evidence>
<evidence type="ECO:0000256" key="4">
    <source>
        <dbReference type="ARBA" id="ARBA00039775"/>
    </source>
</evidence>
<name>A0A448YQE3_BRENA</name>
<feature type="region of interest" description="Disordered" evidence="6">
    <location>
        <begin position="152"/>
        <end position="252"/>
    </location>
</feature>
<dbReference type="GO" id="GO:0006272">
    <property type="term" value="P:leading strand elongation"/>
    <property type="evidence" value="ECO:0007669"/>
    <property type="project" value="TreeGrafter"/>
</dbReference>
<keyword evidence="3" id="KW-0539">Nucleus</keyword>
<dbReference type="Pfam" id="PF00808">
    <property type="entry name" value="CBFD_NFYB_HMF"/>
    <property type="match status" value="1"/>
</dbReference>
<dbReference type="GO" id="GO:0046982">
    <property type="term" value="F:protein heterodimerization activity"/>
    <property type="evidence" value="ECO:0007669"/>
    <property type="project" value="InterPro"/>
</dbReference>
<organism evidence="8 9">
    <name type="scientific">Brettanomyces naardenensis</name>
    <name type="common">Yeast</name>
    <dbReference type="NCBI Taxonomy" id="13370"/>
    <lineage>
        <taxon>Eukaryota</taxon>
        <taxon>Fungi</taxon>
        <taxon>Dikarya</taxon>
        <taxon>Ascomycota</taxon>
        <taxon>Saccharomycotina</taxon>
        <taxon>Pichiomycetes</taxon>
        <taxon>Pichiales</taxon>
        <taxon>Pichiaceae</taxon>
        <taxon>Brettanomyces</taxon>
    </lineage>
</organism>
<evidence type="ECO:0000313" key="9">
    <source>
        <dbReference type="Proteomes" id="UP000290900"/>
    </source>
</evidence>
<evidence type="ECO:0000256" key="6">
    <source>
        <dbReference type="SAM" id="MobiDB-lite"/>
    </source>
</evidence>
<sequence length="252" mass="28754">MPAKGWRKDEQESNLETAMANQKVSIDSILFPKATLNKLVRQVLEQESPDANPMILAKESQTVIQRASVVFINYIYHNAKQYIKAKGRKVVNAEDIITAMETTNFNSFVPVLREELESFNKRKEIKKRDKLNKQNVKVDESIDDEEVANANDNKRLKLDGDGADESEETIEERDEEKDGEKDDEDDGENGENEEQGVDGDDDDDEEEEEEPPLSGTQRMELEQKELEGENDKEREVVDLDDEEGDEDGEEGK</sequence>
<dbReference type="CDD" id="cd22928">
    <property type="entry name" value="HFD_POLE3_DPB4"/>
    <property type="match status" value="1"/>
</dbReference>
<dbReference type="InterPro" id="IPR009072">
    <property type="entry name" value="Histone-fold"/>
</dbReference>
<dbReference type="GO" id="GO:0031490">
    <property type="term" value="F:chromatin DNA binding"/>
    <property type="evidence" value="ECO:0007669"/>
    <property type="project" value="TreeGrafter"/>
</dbReference>
<dbReference type="SUPFAM" id="SSF47113">
    <property type="entry name" value="Histone-fold"/>
    <property type="match status" value="1"/>
</dbReference>
<feature type="compositionally biased region" description="Acidic residues" evidence="6">
    <location>
        <begin position="238"/>
        <end position="252"/>
    </location>
</feature>
<feature type="domain" description="Transcription factor CBF/NF-Y/archaeal histone" evidence="7">
    <location>
        <begin position="30"/>
        <end position="100"/>
    </location>
</feature>
<dbReference type="GO" id="GO:0006974">
    <property type="term" value="P:DNA damage response"/>
    <property type="evidence" value="ECO:0007669"/>
    <property type="project" value="TreeGrafter"/>
</dbReference>
<dbReference type="EMBL" id="CAACVR010000034">
    <property type="protein sequence ID" value="VEU23058.1"/>
    <property type="molecule type" value="Genomic_DNA"/>
</dbReference>
<dbReference type="InterPro" id="IPR051377">
    <property type="entry name" value="DNA_Pol-Epsilon_Subunit"/>
</dbReference>
<evidence type="ECO:0000256" key="2">
    <source>
        <dbReference type="ARBA" id="ARBA00022705"/>
    </source>
</evidence>
<dbReference type="Proteomes" id="UP000290900">
    <property type="component" value="Unassembled WGS sequence"/>
</dbReference>
<evidence type="ECO:0000259" key="7">
    <source>
        <dbReference type="Pfam" id="PF00808"/>
    </source>
</evidence>
<dbReference type="STRING" id="13370.A0A448YQE3"/>
<dbReference type="FunCoup" id="A0A448YQE3">
    <property type="interactions" value="226"/>
</dbReference>
<evidence type="ECO:0000256" key="5">
    <source>
        <dbReference type="ARBA" id="ARBA00042096"/>
    </source>
</evidence>
<keyword evidence="9" id="KW-1185">Reference proteome</keyword>
<dbReference type="InParanoid" id="A0A448YQE3"/>
<dbReference type="Gene3D" id="1.10.20.10">
    <property type="entry name" value="Histone, subunit A"/>
    <property type="match status" value="1"/>
</dbReference>
<protein>
    <recommendedName>
        <fullName evidence="4">DNA polymerase epsilon subunit D</fullName>
    </recommendedName>
    <alternativeName>
        <fullName evidence="5">DNA polymerase II subunit D</fullName>
    </alternativeName>
</protein>
<dbReference type="PANTHER" id="PTHR46172:SF1">
    <property type="entry name" value="DNA POLYMERASE EPSILON SUBUNIT 3"/>
    <property type="match status" value="1"/>
</dbReference>
<proteinExistence type="predicted"/>
<dbReference type="GO" id="GO:0008623">
    <property type="term" value="C:CHRAC"/>
    <property type="evidence" value="ECO:0007669"/>
    <property type="project" value="TreeGrafter"/>
</dbReference>
<feature type="compositionally biased region" description="Acidic residues" evidence="6">
    <location>
        <begin position="161"/>
        <end position="211"/>
    </location>
</feature>
<dbReference type="PANTHER" id="PTHR46172">
    <property type="entry name" value="DNA POLYMERASE EPSILON SUBUNIT 3"/>
    <property type="match status" value="1"/>
</dbReference>
<evidence type="ECO:0000313" key="8">
    <source>
        <dbReference type="EMBL" id="VEU23058.1"/>
    </source>
</evidence>
<dbReference type="OrthoDB" id="1707486at2759"/>
<evidence type="ECO:0000256" key="3">
    <source>
        <dbReference type="ARBA" id="ARBA00023242"/>
    </source>
</evidence>
<dbReference type="GO" id="GO:0008622">
    <property type="term" value="C:epsilon DNA polymerase complex"/>
    <property type="evidence" value="ECO:0007669"/>
    <property type="project" value="TreeGrafter"/>
</dbReference>
<keyword evidence="2" id="KW-0235">DNA replication</keyword>
<feature type="compositionally biased region" description="Basic and acidic residues" evidence="6">
    <location>
        <begin position="219"/>
        <end position="237"/>
    </location>
</feature>
<reference evidence="8 9" key="1">
    <citation type="submission" date="2018-12" db="EMBL/GenBank/DDBJ databases">
        <authorList>
            <person name="Tiukova I."/>
            <person name="Dainat J."/>
        </authorList>
    </citation>
    <scope>NUCLEOTIDE SEQUENCE [LARGE SCALE GENOMIC DNA]</scope>
</reference>
<dbReference type="AlphaFoldDB" id="A0A448YQE3"/>